<dbReference type="GO" id="GO:0004222">
    <property type="term" value="F:metalloendopeptidase activity"/>
    <property type="evidence" value="ECO:0007669"/>
    <property type="project" value="InterPro"/>
</dbReference>
<dbReference type="GO" id="GO:0006508">
    <property type="term" value="P:proteolysis"/>
    <property type="evidence" value="ECO:0007669"/>
    <property type="project" value="UniProtKB-KW"/>
</dbReference>
<evidence type="ECO:0000256" key="11">
    <source>
        <dbReference type="SAM" id="MobiDB-lite"/>
    </source>
</evidence>
<dbReference type="PANTHER" id="PTHR43221">
    <property type="entry name" value="PROTEASE HTPX"/>
    <property type="match status" value="1"/>
</dbReference>
<dbReference type="PANTHER" id="PTHR43221:SF2">
    <property type="entry name" value="PROTEASE HTPX HOMOLOG"/>
    <property type="match status" value="1"/>
</dbReference>
<keyword evidence="2" id="KW-1003">Cell membrane</keyword>
<organism evidence="14 15">
    <name type="scientific">Sphingomonas aliaeris</name>
    <dbReference type="NCBI Taxonomy" id="2759526"/>
    <lineage>
        <taxon>Bacteria</taxon>
        <taxon>Pseudomonadati</taxon>
        <taxon>Pseudomonadota</taxon>
        <taxon>Alphaproteobacteria</taxon>
        <taxon>Sphingomonadales</taxon>
        <taxon>Sphingomonadaceae</taxon>
        <taxon>Sphingomonas</taxon>
    </lineage>
</organism>
<keyword evidence="3" id="KW-0645">Protease</keyword>
<dbReference type="InterPro" id="IPR050083">
    <property type="entry name" value="HtpX_protease"/>
</dbReference>
<keyword evidence="4 12" id="KW-0812">Transmembrane</keyword>
<evidence type="ECO:0000256" key="10">
    <source>
        <dbReference type="ARBA" id="ARBA00023136"/>
    </source>
</evidence>
<proteinExistence type="predicted"/>
<keyword evidence="7" id="KW-0862">Zinc</keyword>
<evidence type="ECO:0000256" key="1">
    <source>
        <dbReference type="ARBA" id="ARBA00001947"/>
    </source>
</evidence>
<gene>
    <name evidence="14" type="ORF">H5J25_01855</name>
</gene>
<dbReference type="RefSeq" id="WP_202094159.1">
    <property type="nucleotide sequence ID" value="NZ_CP061035.1"/>
</dbReference>
<dbReference type="Gene3D" id="3.30.2010.10">
    <property type="entry name" value="Metalloproteases ('zincins'), catalytic domain"/>
    <property type="match status" value="1"/>
</dbReference>
<keyword evidence="5" id="KW-0479">Metal-binding</keyword>
<feature type="transmembrane region" description="Helical" evidence="12">
    <location>
        <begin position="488"/>
        <end position="507"/>
    </location>
</feature>
<keyword evidence="15" id="KW-1185">Reference proteome</keyword>
<evidence type="ECO:0000313" key="15">
    <source>
        <dbReference type="Proteomes" id="UP000595894"/>
    </source>
</evidence>
<dbReference type="Pfam" id="PF01435">
    <property type="entry name" value="Peptidase_M48"/>
    <property type="match status" value="1"/>
</dbReference>
<evidence type="ECO:0000256" key="9">
    <source>
        <dbReference type="ARBA" id="ARBA00023049"/>
    </source>
</evidence>
<feature type="transmembrane region" description="Helical" evidence="12">
    <location>
        <begin position="173"/>
        <end position="190"/>
    </location>
</feature>
<feature type="transmembrane region" description="Helical" evidence="12">
    <location>
        <begin position="21"/>
        <end position="42"/>
    </location>
</feature>
<feature type="transmembrane region" description="Helical" evidence="12">
    <location>
        <begin position="54"/>
        <end position="72"/>
    </location>
</feature>
<dbReference type="InterPro" id="IPR001915">
    <property type="entry name" value="Peptidase_M48"/>
</dbReference>
<evidence type="ECO:0000256" key="4">
    <source>
        <dbReference type="ARBA" id="ARBA00022692"/>
    </source>
</evidence>
<protein>
    <submittedName>
        <fullName evidence="14">M48 family metalloprotease</fullName>
    </submittedName>
</protein>
<evidence type="ECO:0000259" key="13">
    <source>
        <dbReference type="Pfam" id="PF01435"/>
    </source>
</evidence>
<dbReference type="Proteomes" id="UP000595894">
    <property type="component" value="Chromosome"/>
</dbReference>
<sequence length="567" mass="61408">MAVHGYVTHAARNRRFTALLVLGYIVAFELIGAFVLTMLLLIVDQEHTILSDPVGYALRYGLPVAIFSALLFRRLYRGHADAVMHGLGVQIVSRADEPRFVAIAEQACTTLGVRLPRFGVLDVNEPNALTIGEGPNCGLIVVTRGLLERLDDDELLAVLAHEASHIRQGDTRLLAANHALMRTTVLLQIHNPLRFEDWRQMILPLLLPPLLLVMLAGGATTMAAMTLARFARRGLKLGRDHIADGEAVRVTHFPEALLSALVKIGGHGAFVGSQRVEGALFDGPADHEGGTHPAIEARRDAISKLGQGMMDSSRQRRDTRSAPRARFGHARSARLLYPADATGRPLEPPPTATLGRFVQRFTDPDAHRQWQEACIAWCEWRVSDGRNAIGLAPMMIIPVAAIAMFLLVFWWPADGDLSKLAARFGPGALVEMAREVNSGPECIGPSYRDGICPEYQYSPGQLAAKRAKFAKVATEASVEPAVLVQPSAASGLAMPLFLLLLICLAVASPRLMRRLVGVVDAGTTTIDDEMSARLNEPSGPIGAASQSGQRPRASAHPVATDFGRKRV</sequence>
<evidence type="ECO:0000256" key="5">
    <source>
        <dbReference type="ARBA" id="ARBA00022723"/>
    </source>
</evidence>
<evidence type="ECO:0000256" key="8">
    <source>
        <dbReference type="ARBA" id="ARBA00022989"/>
    </source>
</evidence>
<dbReference type="GO" id="GO:0046872">
    <property type="term" value="F:metal ion binding"/>
    <property type="evidence" value="ECO:0007669"/>
    <property type="project" value="UniProtKB-KW"/>
</dbReference>
<keyword evidence="6" id="KW-0378">Hydrolase</keyword>
<accession>A0A974S504</accession>
<evidence type="ECO:0000256" key="7">
    <source>
        <dbReference type="ARBA" id="ARBA00022833"/>
    </source>
</evidence>
<evidence type="ECO:0000313" key="14">
    <source>
        <dbReference type="EMBL" id="QQV77575.1"/>
    </source>
</evidence>
<name>A0A974S504_9SPHN</name>
<feature type="transmembrane region" description="Helical" evidence="12">
    <location>
        <begin position="210"/>
        <end position="231"/>
    </location>
</feature>
<keyword evidence="9 14" id="KW-0482">Metalloprotease</keyword>
<evidence type="ECO:0000256" key="12">
    <source>
        <dbReference type="SAM" id="Phobius"/>
    </source>
</evidence>
<evidence type="ECO:0000256" key="3">
    <source>
        <dbReference type="ARBA" id="ARBA00022670"/>
    </source>
</evidence>
<evidence type="ECO:0000256" key="2">
    <source>
        <dbReference type="ARBA" id="ARBA00022475"/>
    </source>
</evidence>
<keyword evidence="10 12" id="KW-0472">Membrane</keyword>
<feature type="domain" description="Peptidase M48" evidence="13">
    <location>
        <begin position="102"/>
        <end position="304"/>
    </location>
</feature>
<dbReference type="AlphaFoldDB" id="A0A974S504"/>
<feature type="transmembrane region" description="Helical" evidence="12">
    <location>
        <begin position="389"/>
        <end position="411"/>
    </location>
</feature>
<evidence type="ECO:0000256" key="6">
    <source>
        <dbReference type="ARBA" id="ARBA00022801"/>
    </source>
</evidence>
<keyword evidence="8 12" id="KW-1133">Transmembrane helix</keyword>
<feature type="region of interest" description="Disordered" evidence="11">
    <location>
        <begin position="531"/>
        <end position="567"/>
    </location>
</feature>
<dbReference type="KEGG" id="sari:H5J25_01855"/>
<comment type="cofactor">
    <cofactor evidence="1">
        <name>Zn(2+)</name>
        <dbReference type="ChEBI" id="CHEBI:29105"/>
    </cofactor>
</comment>
<dbReference type="EMBL" id="CP061035">
    <property type="protein sequence ID" value="QQV77575.1"/>
    <property type="molecule type" value="Genomic_DNA"/>
</dbReference>
<feature type="region of interest" description="Disordered" evidence="11">
    <location>
        <begin position="307"/>
        <end position="327"/>
    </location>
</feature>
<reference evidence="15" key="1">
    <citation type="submission" date="2020-09" db="EMBL/GenBank/DDBJ databases">
        <title>Sphingomonas sp., a new species isolated from pork steak.</title>
        <authorList>
            <person name="Heidler von Heilborn D."/>
        </authorList>
    </citation>
    <scope>NUCLEOTIDE SEQUENCE [LARGE SCALE GENOMIC DNA]</scope>
</reference>